<dbReference type="EMBL" id="QZCE01000002">
    <property type="protein sequence ID" value="NEZ66618.1"/>
    <property type="molecule type" value="Genomic_DNA"/>
</dbReference>
<reference evidence="1 2" key="1">
    <citation type="journal article" date="2020" name="Microb. Ecol.">
        <title>Ecogenomics of the Marine Benthic Filamentous Cyanobacterium Adonisia.</title>
        <authorList>
            <person name="Walter J.M."/>
            <person name="Coutinho F.H."/>
            <person name="Leomil L."/>
            <person name="Hargreaves P.I."/>
            <person name="Campeao M.E."/>
            <person name="Vieira V.V."/>
            <person name="Silva B.S."/>
            <person name="Fistarol G.O."/>
            <person name="Salomon P.S."/>
            <person name="Sawabe T."/>
            <person name="Mino S."/>
            <person name="Hosokawa M."/>
            <person name="Miyashita H."/>
            <person name="Maruyama F."/>
            <person name="van Verk M.C."/>
            <person name="Dutilh B.E."/>
            <person name="Thompson C.C."/>
            <person name="Thompson F.L."/>
        </authorList>
    </citation>
    <scope>NUCLEOTIDE SEQUENCE [LARGE SCALE GENOMIC DNA]</scope>
    <source>
        <strain evidence="1 2">CCMR0082</strain>
    </source>
</reference>
<protein>
    <submittedName>
        <fullName evidence="1">Uncharacterized protein</fullName>
    </submittedName>
</protein>
<evidence type="ECO:0000313" key="1">
    <source>
        <dbReference type="EMBL" id="NEZ66618.1"/>
    </source>
</evidence>
<organism evidence="1 2">
    <name type="scientific">Adonisia turfae CCMR0082</name>
    <dbReference type="NCBI Taxonomy" id="2304604"/>
    <lineage>
        <taxon>Bacteria</taxon>
        <taxon>Bacillati</taxon>
        <taxon>Cyanobacteriota</taxon>
        <taxon>Adonisia</taxon>
        <taxon>Adonisia turfae</taxon>
    </lineage>
</organism>
<gene>
    <name evidence="1" type="ORF">D0962_28310</name>
</gene>
<sequence length="79" mass="8631">MGRKLLTIEAINARLETAQLGLKIYQRGEKLSIRGTLPPKPSSKRTKPHQQLISLGVYANPAGLEYAESEAFRLGGLLA</sequence>
<proteinExistence type="predicted"/>
<dbReference type="RefSeq" id="WP_163668943.1">
    <property type="nucleotide sequence ID" value="NZ_QZCE01000002.1"/>
</dbReference>
<accession>A0A6M0SDQ9</accession>
<dbReference type="AlphaFoldDB" id="A0A6M0SDQ9"/>
<comment type="caution">
    <text evidence="1">The sequence shown here is derived from an EMBL/GenBank/DDBJ whole genome shotgun (WGS) entry which is preliminary data.</text>
</comment>
<name>A0A6M0SDQ9_9CYAN</name>
<evidence type="ECO:0000313" key="2">
    <source>
        <dbReference type="Proteomes" id="UP000473574"/>
    </source>
</evidence>
<dbReference type="Proteomes" id="UP000473574">
    <property type="component" value="Unassembled WGS sequence"/>
</dbReference>